<evidence type="ECO:0000313" key="11">
    <source>
        <dbReference type="EMBL" id="RVW51030.1"/>
    </source>
</evidence>
<dbReference type="EMBL" id="QGNW01001188">
    <property type="protein sequence ID" value="RVW51030.1"/>
    <property type="molecule type" value="Genomic_DNA"/>
</dbReference>
<reference evidence="11 12" key="1">
    <citation type="journal article" date="2018" name="PLoS Genet.">
        <title>Population sequencing reveals clonal diversity and ancestral inbreeding in the grapevine cultivar Chardonnay.</title>
        <authorList>
            <person name="Roach M.J."/>
            <person name="Johnson D.L."/>
            <person name="Bohlmann J."/>
            <person name="van Vuuren H.J."/>
            <person name="Jones S.J."/>
            <person name="Pretorius I.S."/>
            <person name="Schmidt S.A."/>
            <person name="Borneman A.R."/>
        </authorList>
    </citation>
    <scope>NUCLEOTIDE SEQUENCE [LARGE SCALE GENOMIC DNA]</scope>
    <source>
        <strain evidence="12">cv. Chardonnay</strain>
        <tissue evidence="11">Leaf</tissue>
    </source>
</reference>
<dbReference type="Proteomes" id="UP000288805">
    <property type="component" value="Unassembled WGS sequence"/>
</dbReference>
<keyword evidence="7" id="KW-0472">Membrane</keyword>
<evidence type="ECO:0000259" key="10">
    <source>
        <dbReference type="PROSITE" id="PS50089"/>
    </source>
</evidence>
<name>A0A438ETI9_VITVI</name>
<dbReference type="Gene3D" id="3.30.40.10">
    <property type="entry name" value="Zinc/RING finger domain, C3HC4 (zinc finger)"/>
    <property type="match status" value="1"/>
</dbReference>
<dbReference type="GO" id="GO:0016020">
    <property type="term" value="C:membrane"/>
    <property type="evidence" value="ECO:0007669"/>
    <property type="project" value="UniProtKB-SubCell"/>
</dbReference>
<dbReference type="SMART" id="SM00184">
    <property type="entry name" value="RING"/>
    <property type="match status" value="1"/>
</dbReference>
<evidence type="ECO:0000256" key="5">
    <source>
        <dbReference type="ARBA" id="ARBA00022833"/>
    </source>
</evidence>
<dbReference type="PANTHER" id="PTHR46539">
    <property type="entry name" value="E3 UBIQUITIN-PROTEIN LIGASE ATL42"/>
    <property type="match status" value="1"/>
</dbReference>
<dbReference type="GO" id="GO:0008270">
    <property type="term" value="F:zinc ion binding"/>
    <property type="evidence" value="ECO:0007669"/>
    <property type="project" value="UniProtKB-KW"/>
</dbReference>
<dbReference type="InterPro" id="IPR001841">
    <property type="entry name" value="Znf_RING"/>
</dbReference>
<feature type="domain" description="RING-type" evidence="10">
    <location>
        <begin position="88"/>
        <end position="130"/>
    </location>
</feature>
<organism evidence="11 12">
    <name type="scientific">Vitis vinifera</name>
    <name type="common">Grape</name>
    <dbReference type="NCBI Taxonomy" id="29760"/>
    <lineage>
        <taxon>Eukaryota</taxon>
        <taxon>Viridiplantae</taxon>
        <taxon>Streptophyta</taxon>
        <taxon>Embryophyta</taxon>
        <taxon>Tracheophyta</taxon>
        <taxon>Spermatophyta</taxon>
        <taxon>Magnoliopsida</taxon>
        <taxon>eudicotyledons</taxon>
        <taxon>Gunneridae</taxon>
        <taxon>Pentapetalae</taxon>
        <taxon>rosids</taxon>
        <taxon>Vitales</taxon>
        <taxon>Vitaceae</taxon>
        <taxon>Viteae</taxon>
        <taxon>Vitis</taxon>
    </lineage>
</organism>
<dbReference type="OrthoDB" id="8062037at2759"/>
<keyword evidence="2" id="KW-0812">Transmembrane</keyword>
<evidence type="ECO:0000256" key="7">
    <source>
        <dbReference type="ARBA" id="ARBA00023136"/>
    </source>
</evidence>
<gene>
    <name evidence="11" type="primary">ATL23_1</name>
    <name evidence="11" type="ORF">CK203_077609</name>
</gene>
<dbReference type="InterPro" id="IPR013083">
    <property type="entry name" value="Znf_RING/FYVE/PHD"/>
</dbReference>
<dbReference type="SUPFAM" id="SSF57850">
    <property type="entry name" value="RING/U-box"/>
    <property type="match status" value="1"/>
</dbReference>
<comment type="caution">
    <text evidence="11">The sequence shown here is derived from an EMBL/GenBank/DDBJ whole genome shotgun (WGS) entry which is preliminary data.</text>
</comment>
<evidence type="ECO:0000256" key="8">
    <source>
        <dbReference type="ARBA" id="ARBA00024209"/>
    </source>
</evidence>
<comment type="subcellular location">
    <subcellularLocation>
        <location evidence="1">Membrane</location>
    </subcellularLocation>
</comment>
<protein>
    <submittedName>
        <fullName evidence="11">E3 ubiquitin-protein ligase ATL23</fullName>
    </submittedName>
</protein>
<keyword evidence="5" id="KW-0862">Zinc</keyword>
<evidence type="ECO:0000256" key="6">
    <source>
        <dbReference type="ARBA" id="ARBA00022989"/>
    </source>
</evidence>
<dbReference type="PROSITE" id="PS50089">
    <property type="entry name" value="ZF_RING_2"/>
    <property type="match status" value="1"/>
</dbReference>
<evidence type="ECO:0000313" key="12">
    <source>
        <dbReference type="Proteomes" id="UP000288805"/>
    </source>
</evidence>
<dbReference type="AlphaFoldDB" id="A0A438ETI9"/>
<keyword evidence="3" id="KW-0479">Metal-binding</keyword>
<sequence>MKISGYSCQPSFIPCRLPTRLQKAHSEPFHPFSILSKILSSINAGVGDASFCSTVHSGKATPEQGLSEAELEKLPKLTGKDLVMEPECAICLEQIKSDQPARLLPGCNHGFHVHCADTWLSRNSVCPVCRIRINPDPLDSENPC</sequence>
<evidence type="ECO:0000256" key="4">
    <source>
        <dbReference type="ARBA" id="ARBA00022771"/>
    </source>
</evidence>
<evidence type="ECO:0000256" key="2">
    <source>
        <dbReference type="ARBA" id="ARBA00022692"/>
    </source>
</evidence>
<accession>A0A438ETI9</accession>
<dbReference type="Pfam" id="PF13639">
    <property type="entry name" value="zf-RING_2"/>
    <property type="match status" value="1"/>
</dbReference>
<keyword evidence="4 9" id="KW-0863">Zinc-finger</keyword>
<evidence type="ECO:0000256" key="9">
    <source>
        <dbReference type="PROSITE-ProRule" id="PRU00175"/>
    </source>
</evidence>
<comment type="similarity">
    <text evidence="8">Belongs to the RING-type zinc finger family. ATL subfamily.</text>
</comment>
<proteinExistence type="inferred from homology"/>
<evidence type="ECO:0000256" key="1">
    <source>
        <dbReference type="ARBA" id="ARBA00004370"/>
    </source>
</evidence>
<keyword evidence="6" id="KW-1133">Transmembrane helix</keyword>
<evidence type="ECO:0000256" key="3">
    <source>
        <dbReference type="ARBA" id="ARBA00022723"/>
    </source>
</evidence>
<dbReference type="PANTHER" id="PTHR46539:SF2">
    <property type="entry name" value="RING-H2 FINGER PROTEIN ATL43"/>
    <property type="match status" value="1"/>
</dbReference>